<dbReference type="PROSITE" id="PS50240">
    <property type="entry name" value="TRYPSIN_DOM"/>
    <property type="match status" value="1"/>
</dbReference>
<dbReference type="EMBL" id="BMQB01000010">
    <property type="protein sequence ID" value="GGK05585.1"/>
    <property type="molecule type" value="Genomic_DNA"/>
</dbReference>
<evidence type="ECO:0000256" key="3">
    <source>
        <dbReference type="SAM" id="SignalP"/>
    </source>
</evidence>
<comment type="similarity">
    <text evidence="1">Belongs to the peptidase S1 family.</text>
</comment>
<name>A0A8J3B9N8_9ACTN</name>
<protein>
    <submittedName>
        <fullName evidence="5">Serine protease</fullName>
    </submittedName>
</protein>
<keyword evidence="5" id="KW-0378">Hydrolase</keyword>
<dbReference type="Gene3D" id="2.40.10.10">
    <property type="entry name" value="Trypsin-like serine proteases"/>
    <property type="match status" value="1"/>
</dbReference>
<dbReference type="PRINTS" id="PR00722">
    <property type="entry name" value="CHYMOTRYPSIN"/>
</dbReference>
<keyword evidence="6" id="KW-1185">Reference proteome</keyword>
<dbReference type="AlphaFoldDB" id="A0A8J3B9N8"/>
<dbReference type="GO" id="GO:0006508">
    <property type="term" value="P:proteolysis"/>
    <property type="evidence" value="ECO:0007669"/>
    <property type="project" value="UniProtKB-KW"/>
</dbReference>
<dbReference type="InterPro" id="IPR001254">
    <property type="entry name" value="Trypsin_dom"/>
</dbReference>
<evidence type="ECO:0000313" key="5">
    <source>
        <dbReference type="EMBL" id="GGK05585.1"/>
    </source>
</evidence>
<evidence type="ECO:0000259" key="4">
    <source>
        <dbReference type="PROSITE" id="PS50240"/>
    </source>
</evidence>
<reference evidence="5" key="2">
    <citation type="submission" date="2020-09" db="EMBL/GenBank/DDBJ databases">
        <authorList>
            <person name="Sun Q."/>
            <person name="Ohkuma M."/>
        </authorList>
    </citation>
    <scope>NUCLEOTIDE SEQUENCE</scope>
    <source>
        <strain evidence="5">JCM 3090</strain>
    </source>
</reference>
<evidence type="ECO:0000256" key="1">
    <source>
        <dbReference type="ARBA" id="ARBA00007664"/>
    </source>
</evidence>
<dbReference type="SUPFAM" id="SSF50494">
    <property type="entry name" value="Trypsin-like serine proteases"/>
    <property type="match status" value="1"/>
</dbReference>
<dbReference type="PANTHER" id="PTHR24276:SF98">
    <property type="entry name" value="FI18310P1-RELATED"/>
    <property type="match status" value="1"/>
</dbReference>
<dbReference type="PANTHER" id="PTHR24276">
    <property type="entry name" value="POLYSERASE-RELATED"/>
    <property type="match status" value="1"/>
</dbReference>
<dbReference type="InterPro" id="IPR043504">
    <property type="entry name" value="Peptidase_S1_PA_chymotrypsin"/>
</dbReference>
<dbReference type="Pfam" id="PF00089">
    <property type="entry name" value="Trypsin"/>
    <property type="match status" value="1"/>
</dbReference>
<comment type="caution">
    <text evidence="5">The sequence shown here is derived from an EMBL/GenBank/DDBJ whole genome shotgun (WGS) entry which is preliminary data.</text>
</comment>
<dbReference type="CDD" id="cd00190">
    <property type="entry name" value="Tryp_SPc"/>
    <property type="match status" value="1"/>
</dbReference>
<sequence>MWRTLTHKGKHTMHGPSVRSLLAALVGAATLLAPAAAGATDRTPAPDAGSTRIIGGNKARDGAYPWMTWLSVKHKSVTYVCGGTLVSRDIVLTAQQCVAEKPQQGRPVTITADIGELDHTEAAAAGAQRRGVQYYAGKGVGAGDWAVVKLDKPFKAAAYPLLPADDTLDDAEEARVLGWGRTAANSDKLSPVLRQADVLQYTGRLCNAARDAELCAGDPKEPDTGVCAGDHGGPLIAAPAAAAADWVQLGITSVVDCAQANKVGRYARVSAFTEKIQAAIVLLDGTPAGTTADRR</sequence>
<gene>
    <name evidence="5" type="ORF">GCM10010123_39390</name>
</gene>
<dbReference type="Proteomes" id="UP000649739">
    <property type="component" value="Unassembled WGS sequence"/>
</dbReference>
<proteinExistence type="inferred from homology"/>
<dbReference type="InterPro" id="IPR001314">
    <property type="entry name" value="Peptidase_S1A"/>
</dbReference>
<reference evidence="5" key="1">
    <citation type="journal article" date="2014" name="Int. J. Syst. Evol. Microbiol.">
        <title>Complete genome sequence of Corynebacterium casei LMG S-19264T (=DSM 44701T), isolated from a smear-ripened cheese.</title>
        <authorList>
            <consortium name="US DOE Joint Genome Institute (JGI-PGF)"/>
            <person name="Walter F."/>
            <person name="Albersmeier A."/>
            <person name="Kalinowski J."/>
            <person name="Ruckert C."/>
        </authorList>
    </citation>
    <scope>NUCLEOTIDE SEQUENCE</scope>
    <source>
        <strain evidence="5">JCM 3090</strain>
    </source>
</reference>
<keyword evidence="2" id="KW-1015">Disulfide bond</keyword>
<feature type="signal peptide" evidence="3">
    <location>
        <begin position="1"/>
        <end position="39"/>
    </location>
</feature>
<dbReference type="GO" id="GO:0004252">
    <property type="term" value="F:serine-type endopeptidase activity"/>
    <property type="evidence" value="ECO:0007669"/>
    <property type="project" value="InterPro"/>
</dbReference>
<dbReference type="InterPro" id="IPR009003">
    <property type="entry name" value="Peptidase_S1_PA"/>
</dbReference>
<dbReference type="SMART" id="SM00020">
    <property type="entry name" value="Tryp_SPc"/>
    <property type="match status" value="1"/>
</dbReference>
<feature type="domain" description="Peptidase S1" evidence="4">
    <location>
        <begin position="53"/>
        <end position="281"/>
    </location>
</feature>
<keyword evidence="5" id="KW-0645">Protease</keyword>
<feature type="chain" id="PRO_5035315977" evidence="3">
    <location>
        <begin position="40"/>
        <end position="295"/>
    </location>
</feature>
<keyword evidence="3" id="KW-0732">Signal</keyword>
<evidence type="ECO:0000256" key="2">
    <source>
        <dbReference type="ARBA" id="ARBA00023157"/>
    </source>
</evidence>
<organism evidence="5 6">
    <name type="scientific">Pilimelia anulata</name>
    <dbReference type="NCBI Taxonomy" id="53371"/>
    <lineage>
        <taxon>Bacteria</taxon>
        <taxon>Bacillati</taxon>
        <taxon>Actinomycetota</taxon>
        <taxon>Actinomycetes</taxon>
        <taxon>Micromonosporales</taxon>
        <taxon>Micromonosporaceae</taxon>
        <taxon>Pilimelia</taxon>
    </lineage>
</organism>
<dbReference type="InterPro" id="IPR050430">
    <property type="entry name" value="Peptidase_S1"/>
</dbReference>
<evidence type="ECO:0000313" key="6">
    <source>
        <dbReference type="Proteomes" id="UP000649739"/>
    </source>
</evidence>
<accession>A0A8J3B9N8</accession>